<keyword evidence="4 7" id="KW-0812">Transmembrane</keyword>
<evidence type="ECO:0000256" key="7">
    <source>
        <dbReference type="RuleBase" id="RU362048"/>
    </source>
</evidence>
<dbReference type="OrthoDB" id="21094at2"/>
<gene>
    <name evidence="8" type="ORF">TsocGM_07900</name>
</gene>
<evidence type="ECO:0000256" key="3">
    <source>
        <dbReference type="ARBA" id="ARBA00022475"/>
    </source>
</evidence>
<keyword evidence="9" id="KW-1185">Reference proteome</keyword>
<sequence>MILIATVDPIGTLAMFVGLTARCSARERVAIAVRAVGFGGLVLLAFIVLGQLLLQAIGVRLESFQLAGGLIFLLFGIQMVFGSGSTSGSAAPEPDHDLAIFPLAVPSIASPGSILAVVVLTDNHLYTIRQQMVTAALLLLVLAATLCGLLLSTPIFRVLGRSGASLLVRVLGLILSSLAVEMILEAGQTILSQMLDR</sequence>
<dbReference type="GO" id="GO:0005886">
    <property type="term" value="C:plasma membrane"/>
    <property type="evidence" value="ECO:0007669"/>
    <property type="project" value="UniProtKB-SubCell"/>
</dbReference>
<dbReference type="EMBL" id="RYZH01000012">
    <property type="protein sequence ID" value="RUL88322.1"/>
    <property type="molecule type" value="Genomic_DNA"/>
</dbReference>
<organism evidence="8 9">
    <name type="scientific">Tautonia sociabilis</name>
    <dbReference type="NCBI Taxonomy" id="2080755"/>
    <lineage>
        <taxon>Bacteria</taxon>
        <taxon>Pseudomonadati</taxon>
        <taxon>Planctomycetota</taxon>
        <taxon>Planctomycetia</taxon>
        <taxon>Isosphaerales</taxon>
        <taxon>Isosphaeraceae</taxon>
        <taxon>Tautonia</taxon>
    </lineage>
</organism>
<comment type="similarity">
    <text evidence="2 7">Belongs to the UPF0056 (MarC) family.</text>
</comment>
<feature type="transmembrane region" description="Helical" evidence="7">
    <location>
        <begin position="66"/>
        <end position="86"/>
    </location>
</feature>
<dbReference type="Pfam" id="PF01914">
    <property type="entry name" value="MarC"/>
    <property type="match status" value="1"/>
</dbReference>
<reference evidence="8 9" key="2">
    <citation type="submission" date="2019-01" db="EMBL/GenBank/DDBJ databases">
        <title>Tautonia sociabilis, a novel thermotolerant planctomycete of Isosphaeraceae family, isolated from a 4000 m deep subterranean habitat.</title>
        <authorList>
            <person name="Kovaleva O.L."/>
            <person name="Elcheninov A.G."/>
            <person name="Van Heerden E."/>
            <person name="Toshchakov S.V."/>
            <person name="Novikov A."/>
            <person name="Bonch-Osmolovskaya E.A."/>
            <person name="Kublanov I.V."/>
        </authorList>
    </citation>
    <scope>NUCLEOTIDE SEQUENCE [LARGE SCALE GENOMIC DNA]</scope>
    <source>
        <strain evidence="8 9">GM2012</strain>
    </source>
</reference>
<evidence type="ECO:0000313" key="8">
    <source>
        <dbReference type="EMBL" id="RUL88322.1"/>
    </source>
</evidence>
<evidence type="ECO:0000256" key="6">
    <source>
        <dbReference type="ARBA" id="ARBA00023136"/>
    </source>
</evidence>
<dbReference type="NCBIfam" id="TIGR00427">
    <property type="entry name" value="NAAT family transporter"/>
    <property type="match status" value="1"/>
</dbReference>
<proteinExistence type="inferred from homology"/>
<evidence type="ECO:0000256" key="5">
    <source>
        <dbReference type="ARBA" id="ARBA00022989"/>
    </source>
</evidence>
<comment type="caution">
    <text evidence="8">The sequence shown here is derived from an EMBL/GenBank/DDBJ whole genome shotgun (WGS) entry which is preliminary data.</text>
</comment>
<comment type="subcellular location">
    <subcellularLocation>
        <location evidence="1 7">Cell membrane</location>
        <topology evidence="1 7">Multi-pass membrane protein</topology>
    </subcellularLocation>
</comment>
<dbReference type="AlphaFoldDB" id="A0A432MLP2"/>
<evidence type="ECO:0000313" key="9">
    <source>
        <dbReference type="Proteomes" id="UP000280296"/>
    </source>
</evidence>
<name>A0A432MLP2_9BACT</name>
<reference evidence="8 9" key="1">
    <citation type="submission" date="2018-12" db="EMBL/GenBank/DDBJ databases">
        <authorList>
            <person name="Toschakov S.V."/>
        </authorList>
    </citation>
    <scope>NUCLEOTIDE SEQUENCE [LARGE SCALE GENOMIC DNA]</scope>
    <source>
        <strain evidence="8 9">GM2012</strain>
    </source>
</reference>
<evidence type="ECO:0000256" key="2">
    <source>
        <dbReference type="ARBA" id="ARBA00009784"/>
    </source>
</evidence>
<keyword evidence="6 7" id="KW-0472">Membrane</keyword>
<keyword evidence="5 7" id="KW-1133">Transmembrane helix</keyword>
<dbReference type="PANTHER" id="PTHR33508">
    <property type="entry name" value="UPF0056 MEMBRANE PROTEIN YHCE"/>
    <property type="match status" value="1"/>
</dbReference>
<feature type="transmembrane region" description="Helical" evidence="7">
    <location>
        <begin position="132"/>
        <end position="151"/>
    </location>
</feature>
<evidence type="ECO:0000256" key="1">
    <source>
        <dbReference type="ARBA" id="ARBA00004651"/>
    </source>
</evidence>
<protein>
    <recommendedName>
        <fullName evidence="7">UPF0056 membrane protein</fullName>
    </recommendedName>
</protein>
<accession>A0A432MLP2</accession>
<feature type="transmembrane region" description="Helical" evidence="7">
    <location>
        <begin position="35"/>
        <end position="54"/>
    </location>
</feature>
<dbReference type="Proteomes" id="UP000280296">
    <property type="component" value="Unassembled WGS sequence"/>
</dbReference>
<dbReference type="InterPro" id="IPR002771">
    <property type="entry name" value="Multi_antbiot-R_MarC"/>
</dbReference>
<comment type="caution">
    <text evidence="7">Lacks conserved residue(s) required for the propagation of feature annotation.</text>
</comment>
<evidence type="ECO:0000256" key="4">
    <source>
        <dbReference type="ARBA" id="ARBA00022692"/>
    </source>
</evidence>
<keyword evidence="3" id="KW-1003">Cell membrane</keyword>
<dbReference type="PANTHER" id="PTHR33508:SF1">
    <property type="entry name" value="UPF0056 MEMBRANE PROTEIN YHCE"/>
    <property type="match status" value="1"/>
</dbReference>
<feature type="transmembrane region" description="Helical" evidence="7">
    <location>
        <begin position="163"/>
        <end position="184"/>
    </location>
</feature>
<feature type="transmembrane region" description="Helical" evidence="7">
    <location>
        <begin position="98"/>
        <end position="120"/>
    </location>
</feature>